<organism evidence="1 2">
    <name type="scientific">Trichothecium roseum</name>
    <dbReference type="NCBI Taxonomy" id="47278"/>
    <lineage>
        <taxon>Eukaryota</taxon>
        <taxon>Fungi</taxon>
        <taxon>Dikarya</taxon>
        <taxon>Ascomycota</taxon>
        <taxon>Pezizomycotina</taxon>
        <taxon>Sordariomycetes</taxon>
        <taxon>Hypocreomycetidae</taxon>
        <taxon>Hypocreales</taxon>
        <taxon>Hypocreales incertae sedis</taxon>
        <taxon>Trichothecium</taxon>
    </lineage>
</organism>
<evidence type="ECO:0000313" key="2">
    <source>
        <dbReference type="Proteomes" id="UP001163324"/>
    </source>
</evidence>
<dbReference type="Proteomes" id="UP001163324">
    <property type="component" value="Chromosome 6"/>
</dbReference>
<dbReference type="EMBL" id="CM047945">
    <property type="protein sequence ID" value="KAI9898381.1"/>
    <property type="molecule type" value="Genomic_DNA"/>
</dbReference>
<evidence type="ECO:0000313" key="1">
    <source>
        <dbReference type="EMBL" id="KAI9898381.1"/>
    </source>
</evidence>
<comment type="caution">
    <text evidence="1">The sequence shown here is derived from an EMBL/GenBank/DDBJ whole genome shotgun (WGS) entry which is preliminary data.</text>
</comment>
<proteinExistence type="predicted"/>
<protein>
    <submittedName>
        <fullName evidence="1">Uncharacterized protein</fullName>
    </submittedName>
</protein>
<name>A0ACC0UXF1_9HYPO</name>
<reference evidence="1" key="1">
    <citation type="submission" date="2022-10" db="EMBL/GenBank/DDBJ databases">
        <title>Complete Genome of Trichothecium roseum strain YXFP-22015, a Plant Pathogen Isolated from Citrus.</title>
        <authorList>
            <person name="Wang Y."/>
            <person name="Zhu L."/>
        </authorList>
    </citation>
    <scope>NUCLEOTIDE SEQUENCE</scope>
    <source>
        <strain evidence="1">YXFP-22015</strain>
    </source>
</reference>
<gene>
    <name evidence="1" type="ORF">N3K66_006741</name>
</gene>
<keyword evidence="2" id="KW-1185">Reference proteome</keyword>
<accession>A0ACC0UXF1</accession>
<sequence>MLKRWMKLPPKPPTPPKEELEETFLKGSGPGGQKINKTNSAVQLKHIPTGIVVKCQETRSRDQNRIRARQLLTMRIDEHHNGDNARHILKAAQNREKAFRNDKKKRRKYRKLAEAGAEAADKQVGEEANEEVGKEVDEVDRKMDAVSQQEEMLGTTVAAEMDAMIDKVERLVKEEEGANSTSQDSDIHEINKIPNKL</sequence>